<keyword evidence="3" id="KW-1185">Reference proteome</keyword>
<dbReference type="PANTHER" id="PTHR46609">
    <property type="entry name" value="EXONUCLEASE, PHAGE-TYPE/RECB, C-TERMINAL DOMAIN-CONTAINING PROTEIN"/>
    <property type="match status" value="1"/>
</dbReference>
<dbReference type="InterPro" id="IPR051703">
    <property type="entry name" value="NF-kappa-B_Signaling_Reg"/>
</dbReference>
<dbReference type="Pfam" id="PF09588">
    <property type="entry name" value="YqaJ"/>
    <property type="match status" value="1"/>
</dbReference>
<evidence type="ECO:0000313" key="2">
    <source>
        <dbReference type="EMBL" id="KAK8937573.1"/>
    </source>
</evidence>
<proteinExistence type="predicted"/>
<accession>A0ABR2LCD7</accession>
<name>A0ABR2LCD7_9ASPA</name>
<gene>
    <name evidence="2" type="ORF">KSP40_PGU003552</name>
</gene>
<evidence type="ECO:0000313" key="3">
    <source>
        <dbReference type="Proteomes" id="UP001412067"/>
    </source>
</evidence>
<sequence length="203" mass="22203">MTRHFRPRLPSTLSRKNYEGNIPGNFTASFLRPNPSSPPVASLLPSARRPDEWLMLRRNKLTTSAFSTSLGFWKANRRSGLWHHKVFAPRPDSLEEAAAAAMNWGTANEAAAIERYKIMTGNDVSILGFAAHVDAGSGWLGGSPGSVVPARQAVAAEGEAAAMSYEPEARHELTGRMIGMSIKLAEKVAMVWRDVGGRVEFFH</sequence>
<dbReference type="Proteomes" id="UP001412067">
    <property type="component" value="Unassembled WGS sequence"/>
</dbReference>
<organism evidence="2 3">
    <name type="scientific">Platanthera guangdongensis</name>
    <dbReference type="NCBI Taxonomy" id="2320717"/>
    <lineage>
        <taxon>Eukaryota</taxon>
        <taxon>Viridiplantae</taxon>
        <taxon>Streptophyta</taxon>
        <taxon>Embryophyta</taxon>
        <taxon>Tracheophyta</taxon>
        <taxon>Spermatophyta</taxon>
        <taxon>Magnoliopsida</taxon>
        <taxon>Liliopsida</taxon>
        <taxon>Asparagales</taxon>
        <taxon>Orchidaceae</taxon>
        <taxon>Orchidoideae</taxon>
        <taxon>Orchideae</taxon>
        <taxon>Orchidinae</taxon>
        <taxon>Platanthera</taxon>
    </lineage>
</organism>
<feature type="domain" description="YqaJ viral recombinase" evidence="1">
    <location>
        <begin position="52"/>
        <end position="148"/>
    </location>
</feature>
<dbReference type="InterPro" id="IPR011335">
    <property type="entry name" value="Restrct_endonuc-II-like"/>
</dbReference>
<dbReference type="PANTHER" id="PTHR46609:SF6">
    <property type="entry name" value="EXONUCLEASE, PHAGE-TYPE_RECB, C-TERMINAL DOMAIN-CONTAINING PROTEIN-RELATED"/>
    <property type="match status" value="1"/>
</dbReference>
<dbReference type="SUPFAM" id="SSF52980">
    <property type="entry name" value="Restriction endonuclease-like"/>
    <property type="match status" value="1"/>
</dbReference>
<dbReference type="EMBL" id="JBBWWR010000021">
    <property type="protein sequence ID" value="KAK8937573.1"/>
    <property type="molecule type" value="Genomic_DNA"/>
</dbReference>
<protein>
    <recommendedName>
        <fullName evidence="1">YqaJ viral recombinase domain-containing protein</fullName>
    </recommendedName>
</protein>
<dbReference type="InterPro" id="IPR019080">
    <property type="entry name" value="YqaJ_viral_recombinase"/>
</dbReference>
<reference evidence="2 3" key="1">
    <citation type="journal article" date="2022" name="Nat. Plants">
        <title>Genomes of leafy and leafless Platanthera orchids illuminate the evolution of mycoheterotrophy.</title>
        <authorList>
            <person name="Li M.H."/>
            <person name="Liu K.W."/>
            <person name="Li Z."/>
            <person name="Lu H.C."/>
            <person name="Ye Q.L."/>
            <person name="Zhang D."/>
            <person name="Wang J.Y."/>
            <person name="Li Y.F."/>
            <person name="Zhong Z.M."/>
            <person name="Liu X."/>
            <person name="Yu X."/>
            <person name="Liu D.K."/>
            <person name="Tu X.D."/>
            <person name="Liu B."/>
            <person name="Hao Y."/>
            <person name="Liao X.Y."/>
            <person name="Jiang Y.T."/>
            <person name="Sun W.H."/>
            <person name="Chen J."/>
            <person name="Chen Y.Q."/>
            <person name="Ai Y."/>
            <person name="Zhai J.W."/>
            <person name="Wu S.S."/>
            <person name="Zhou Z."/>
            <person name="Hsiao Y.Y."/>
            <person name="Wu W.L."/>
            <person name="Chen Y.Y."/>
            <person name="Lin Y.F."/>
            <person name="Hsu J.L."/>
            <person name="Li C.Y."/>
            <person name="Wang Z.W."/>
            <person name="Zhao X."/>
            <person name="Zhong W.Y."/>
            <person name="Ma X.K."/>
            <person name="Ma L."/>
            <person name="Huang J."/>
            <person name="Chen G.Z."/>
            <person name="Huang M.Z."/>
            <person name="Huang L."/>
            <person name="Peng D.H."/>
            <person name="Luo Y.B."/>
            <person name="Zou S.Q."/>
            <person name="Chen S.P."/>
            <person name="Lan S."/>
            <person name="Tsai W.C."/>
            <person name="Van de Peer Y."/>
            <person name="Liu Z.J."/>
        </authorList>
    </citation>
    <scope>NUCLEOTIDE SEQUENCE [LARGE SCALE GENOMIC DNA]</scope>
    <source>
        <strain evidence="2">Lor288</strain>
    </source>
</reference>
<dbReference type="InterPro" id="IPR011604">
    <property type="entry name" value="PDDEXK-like_dom_sf"/>
</dbReference>
<comment type="caution">
    <text evidence="2">The sequence shown here is derived from an EMBL/GenBank/DDBJ whole genome shotgun (WGS) entry which is preliminary data.</text>
</comment>
<dbReference type="Gene3D" id="3.90.320.10">
    <property type="match status" value="1"/>
</dbReference>
<evidence type="ECO:0000259" key="1">
    <source>
        <dbReference type="Pfam" id="PF09588"/>
    </source>
</evidence>